<evidence type="ECO:0000259" key="3">
    <source>
        <dbReference type="SMART" id="SM00858"/>
    </source>
</evidence>
<evidence type="ECO:0000256" key="2">
    <source>
        <dbReference type="SAM" id="MobiDB-lite"/>
    </source>
</evidence>
<dbReference type="GO" id="GO:0019698">
    <property type="term" value="P:D-galacturonate catabolic process"/>
    <property type="evidence" value="ECO:0007669"/>
    <property type="project" value="TreeGrafter"/>
</dbReference>
<dbReference type="AlphaFoldDB" id="A0A5B2VDQ2"/>
<keyword evidence="1" id="KW-0456">Lyase</keyword>
<gene>
    <name evidence="4" type="ORF">F0L46_09350</name>
</gene>
<keyword evidence="4" id="KW-0378">Hydrolase</keyword>
<dbReference type="EMBL" id="VUOA01000019">
    <property type="protein sequence ID" value="KAA2237211.1"/>
    <property type="molecule type" value="Genomic_DNA"/>
</dbReference>
<dbReference type="RefSeq" id="WP_149816894.1">
    <property type="nucleotide sequence ID" value="NZ_VUOA01000019.1"/>
</dbReference>
<feature type="region of interest" description="Disordered" evidence="2">
    <location>
        <begin position="1"/>
        <end position="22"/>
    </location>
</feature>
<dbReference type="GO" id="GO:0016787">
    <property type="term" value="F:hydrolase activity"/>
    <property type="evidence" value="ECO:0007669"/>
    <property type="project" value="UniProtKB-KW"/>
</dbReference>
<dbReference type="PANTHER" id="PTHR30536">
    <property type="entry name" value="ALTRONATE/GALACTARATE DEHYDRATASE"/>
    <property type="match status" value="1"/>
</dbReference>
<name>A0A5B2VDQ2_9HYPH</name>
<reference evidence="4 5" key="2">
    <citation type="submission" date="2019-09" db="EMBL/GenBank/DDBJ databases">
        <authorList>
            <person name="Jin C."/>
        </authorList>
    </citation>
    <scope>NUCLEOTIDE SEQUENCE [LARGE SCALE GENOMIC DNA]</scope>
    <source>
        <strain evidence="4 5">BN140002</strain>
    </source>
</reference>
<dbReference type="InterPro" id="IPR052172">
    <property type="entry name" value="UxaA_altronate/galactarate_dh"/>
</dbReference>
<dbReference type="OrthoDB" id="9804574at2"/>
<evidence type="ECO:0000313" key="4">
    <source>
        <dbReference type="EMBL" id="KAA2237211.1"/>
    </source>
</evidence>
<feature type="domain" description="SAF" evidence="3">
    <location>
        <begin position="33"/>
        <end position="110"/>
    </location>
</feature>
<keyword evidence="5" id="KW-1185">Reference proteome</keyword>
<protein>
    <submittedName>
        <fullName evidence="4">UxaA family hydrolase</fullName>
    </submittedName>
</protein>
<organism evidence="4 5">
    <name type="scientific">Salinarimonas soli</name>
    <dbReference type="NCBI Taxonomy" id="1638099"/>
    <lineage>
        <taxon>Bacteria</taxon>
        <taxon>Pseudomonadati</taxon>
        <taxon>Pseudomonadota</taxon>
        <taxon>Alphaproteobacteria</taxon>
        <taxon>Hyphomicrobiales</taxon>
        <taxon>Salinarimonadaceae</taxon>
        <taxon>Salinarimonas</taxon>
    </lineage>
</organism>
<dbReference type="SMART" id="SM00858">
    <property type="entry name" value="SAF"/>
    <property type="match status" value="1"/>
</dbReference>
<dbReference type="InterPro" id="IPR044144">
    <property type="entry name" value="SAF_UxaA/GarD"/>
</dbReference>
<sequence length="114" mass="12111">MATSELAGTKAGEGTHGTAGKNPHLLVHEAKDTVGVVVVEGLKAGTDMLCVVTHDDSDFRLTAKHDIPIGHKVALADIKSGDTIWKYGQDIGKAVADIGKGEHVHVHNVKTKRW</sequence>
<reference evidence="4 5" key="1">
    <citation type="submission" date="2019-09" db="EMBL/GenBank/DDBJ databases">
        <title>Salinarimonas rosea gen. nov., sp. nov., a new member of the a-2 subgroup of the Proteobacteria.</title>
        <authorList>
            <person name="Liu J."/>
        </authorList>
    </citation>
    <scope>NUCLEOTIDE SEQUENCE [LARGE SCALE GENOMIC DNA]</scope>
    <source>
        <strain evidence="4 5">BN140002</strain>
    </source>
</reference>
<dbReference type="Proteomes" id="UP000323142">
    <property type="component" value="Unassembled WGS sequence"/>
</dbReference>
<evidence type="ECO:0000256" key="1">
    <source>
        <dbReference type="ARBA" id="ARBA00023239"/>
    </source>
</evidence>
<dbReference type="Gene3D" id="2.30.130.110">
    <property type="match status" value="1"/>
</dbReference>
<dbReference type="InterPro" id="IPR013974">
    <property type="entry name" value="SAF"/>
</dbReference>
<accession>A0A5B2VDQ2</accession>
<comment type="caution">
    <text evidence="4">The sequence shown here is derived from an EMBL/GenBank/DDBJ whole genome shotgun (WGS) entry which is preliminary data.</text>
</comment>
<dbReference type="PANTHER" id="PTHR30536:SF5">
    <property type="entry name" value="ALTRONATE DEHYDRATASE"/>
    <property type="match status" value="1"/>
</dbReference>
<dbReference type="CDD" id="cd11613">
    <property type="entry name" value="SAF_AH_GD"/>
    <property type="match status" value="1"/>
</dbReference>
<proteinExistence type="predicted"/>
<dbReference type="GO" id="GO:0016829">
    <property type="term" value="F:lyase activity"/>
    <property type="evidence" value="ECO:0007669"/>
    <property type="project" value="UniProtKB-KW"/>
</dbReference>
<dbReference type="Pfam" id="PF08666">
    <property type="entry name" value="SAF"/>
    <property type="match status" value="1"/>
</dbReference>
<evidence type="ECO:0000313" key="5">
    <source>
        <dbReference type="Proteomes" id="UP000323142"/>
    </source>
</evidence>